<evidence type="ECO:0000313" key="2">
    <source>
        <dbReference type="EMBL" id="KAF6302946.1"/>
    </source>
</evidence>
<dbReference type="Proteomes" id="UP000585614">
    <property type="component" value="Unassembled WGS sequence"/>
</dbReference>
<organism evidence="2 3">
    <name type="scientific">Rhinolophus ferrumequinum</name>
    <name type="common">Greater horseshoe bat</name>
    <dbReference type="NCBI Taxonomy" id="59479"/>
    <lineage>
        <taxon>Eukaryota</taxon>
        <taxon>Metazoa</taxon>
        <taxon>Chordata</taxon>
        <taxon>Craniata</taxon>
        <taxon>Vertebrata</taxon>
        <taxon>Euteleostomi</taxon>
        <taxon>Mammalia</taxon>
        <taxon>Eutheria</taxon>
        <taxon>Laurasiatheria</taxon>
        <taxon>Chiroptera</taxon>
        <taxon>Yinpterochiroptera</taxon>
        <taxon>Rhinolophoidea</taxon>
        <taxon>Rhinolophidae</taxon>
        <taxon>Rhinolophinae</taxon>
        <taxon>Rhinolophus</taxon>
    </lineage>
</organism>
<reference evidence="2 3" key="1">
    <citation type="journal article" date="2020" name="Nature">
        <title>Six reference-quality genomes reveal evolution of bat adaptations.</title>
        <authorList>
            <person name="Jebb D."/>
            <person name="Huang Z."/>
            <person name="Pippel M."/>
            <person name="Hughes G.M."/>
            <person name="Lavrichenko K."/>
            <person name="Devanna P."/>
            <person name="Winkler S."/>
            <person name="Jermiin L.S."/>
            <person name="Skirmuntt E.C."/>
            <person name="Katzourakis A."/>
            <person name="Burkitt-Gray L."/>
            <person name="Ray D.A."/>
            <person name="Sullivan K.A.M."/>
            <person name="Roscito J.G."/>
            <person name="Kirilenko B.M."/>
            <person name="Davalos L.M."/>
            <person name="Corthals A.P."/>
            <person name="Power M.L."/>
            <person name="Jones G."/>
            <person name="Ransome R.D."/>
            <person name="Dechmann D.K.N."/>
            <person name="Locatelli A.G."/>
            <person name="Puechmaille S.J."/>
            <person name="Fedrigo O."/>
            <person name="Jarvis E.D."/>
            <person name="Hiller M."/>
            <person name="Vernes S.C."/>
            <person name="Myers E.W."/>
            <person name="Teeling E.C."/>
        </authorList>
    </citation>
    <scope>NUCLEOTIDE SEQUENCE [LARGE SCALE GENOMIC DNA]</scope>
    <source>
        <strain evidence="2">MRhiFer1</strain>
        <tissue evidence="2">Lung</tissue>
    </source>
</reference>
<sequence>MVVFSLGTHWSSGSFSGSPSPGSRVWQELQVCLTLCHLKNWKCSEYPAGTGRRQDEASPSCQLTEDPVRHHVTTPHFGRHAFPWSRDKTANMKETAFWSPSWQMNPRGASQASTQRARMSTPHPGQ</sequence>
<protein>
    <submittedName>
        <fullName evidence="2">Uncharacterized protein</fullName>
    </submittedName>
</protein>
<accession>A0A7J7TQ65</accession>
<feature type="region of interest" description="Disordered" evidence="1">
    <location>
        <begin position="97"/>
        <end position="126"/>
    </location>
</feature>
<proteinExistence type="predicted"/>
<evidence type="ECO:0000313" key="3">
    <source>
        <dbReference type="Proteomes" id="UP000585614"/>
    </source>
</evidence>
<dbReference type="EMBL" id="JACAGC010000018">
    <property type="protein sequence ID" value="KAF6302946.1"/>
    <property type="molecule type" value="Genomic_DNA"/>
</dbReference>
<feature type="compositionally biased region" description="Polar residues" evidence="1">
    <location>
        <begin position="98"/>
        <end position="118"/>
    </location>
</feature>
<name>A0A7J7TQ65_RHIFE</name>
<dbReference type="AlphaFoldDB" id="A0A7J7TQ65"/>
<comment type="caution">
    <text evidence="2">The sequence shown here is derived from an EMBL/GenBank/DDBJ whole genome shotgun (WGS) entry which is preliminary data.</text>
</comment>
<feature type="region of interest" description="Disordered" evidence="1">
    <location>
        <begin position="49"/>
        <end position="69"/>
    </location>
</feature>
<gene>
    <name evidence="2" type="ORF">mRhiFer1_008685</name>
</gene>
<evidence type="ECO:0000256" key="1">
    <source>
        <dbReference type="SAM" id="MobiDB-lite"/>
    </source>
</evidence>